<comment type="similarity">
    <text evidence="5">Belongs to the bacterial ribosomal protein bL25 family. CTC subfamily.</text>
</comment>
<accession>A0ABS9Q630</accession>
<evidence type="ECO:0000256" key="4">
    <source>
        <dbReference type="ARBA" id="ARBA00023274"/>
    </source>
</evidence>
<dbReference type="InterPro" id="IPR020057">
    <property type="entry name" value="Ribosomal_bL25_b-dom"/>
</dbReference>
<dbReference type="RefSeq" id="WP_239266036.1">
    <property type="nucleotide sequence ID" value="NZ_JAKRCV010000070.1"/>
</dbReference>
<keyword evidence="4 5" id="KW-0687">Ribonucleoprotein</keyword>
<keyword evidence="10" id="KW-1185">Reference proteome</keyword>
<dbReference type="CDD" id="cd00495">
    <property type="entry name" value="Ribosomal_L25_TL5_CTC"/>
    <property type="match status" value="1"/>
</dbReference>
<dbReference type="Pfam" id="PF01386">
    <property type="entry name" value="Ribosomal_L25p"/>
    <property type="match status" value="1"/>
</dbReference>
<evidence type="ECO:0000256" key="2">
    <source>
        <dbReference type="ARBA" id="ARBA00022884"/>
    </source>
</evidence>
<dbReference type="GO" id="GO:0005840">
    <property type="term" value="C:ribosome"/>
    <property type="evidence" value="ECO:0007669"/>
    <property type="project" value="UniProtKB-KW"/>
</dbReference>
<evidence type="ECO:0000259" key="8">
    <source>
        <dbReference type="Pfam" id="PF14693"/>
    </source>
</evidence>
<sequence>MSDATVLQAEARSEFGKGAARRIRRAGKIPAVMYGHGAAPVHVTLPGHDTLLALKNPNALLTIVVDGQEQYALARDVQRDPIRTVVIEHVDLVVVRRGEKVTVDISVSLTGEAASETVVQLENPVISVEAEATHIPEGVEVSVEGLAAGTQILAKEIELPAGSTLVSDEELLVVNITQQVSAEALEAELAEAEAEAGIEHEESESEAAEGESAEGTDAAEGDEAKPEGDEA</sequence>
<dbReference type="InterPro" id="IPR037121">
    <property type="entry name" value="Ribosomal_bL25_C"/>
</dbReference>
<evidence type="ECO:0000256" key="1">
    <source>
        <dbReference type="ARBA" id="ARBA00022730"/>
    </source>
</evidence>
<feature type="domain" description="Large ribosomal subunit protein bL25 beta" evidence="8">
    <location>
        <begin position="100"/>
        <end position="178"/>
    </location>
</feature>
<dbReference type="InterPro" id="IPR020930">
    <property type="entry name" value="Ribosomal_uL5_bac-type"/>
</dbReference>
<dbReference type="InterPro" id="IPR020056">
    <property type="entry name" value="Rbsml_bL25/Gln-tRNA_synth_N"/>
</dbReference>
<reference evidence="9 10" key="1">
    <citation type="submission" date="2022-02" db="EMBL/GenBank/DDBJ databases">
        <title>Uncovering new skin microbiome diversity through culturing and metagenomics.</title>
        <authorList>
            <person name="Conlan S."/>
            <person name="Deming C."/>
            <person name="Nisc Comparative Sequencing Program N."/>
            <person name="Segre J.A."/>
        </authorList>
    </citation>
    <scope>NUCLEOTIDE SEQUENCE [LARGE SCALE GENOMIC DNA]</scope>
    <source>
        <strain evidence="9 10">ACRQZ</strain>
    </source>
</reference>
<dbReference type="InterPro" id="IPR029751">
    <property type="entry name" value="Ribosomal_L25_dom"/>
</dbReference>
<comment type="caution">
    <text evidence="9">The sequence shown here is derived from an EMBL/GenBank/DDBJ whole genome shotgun (WGS) entry which is preliminary data.</text>
</comment>
<dbReference type="PANTHER" id="PTHR33284:SF1">
    <property type="entry name" value="RIBOSOMAL PROTEIN L25_GLN-TRNA SYNTHETASE, ANTI-CODON-BINDING DOMAIN-CONTAINING PROTEIN"/>
    <property type="match status" value="1"/>
</dbReference>
<dbReference type="Gene3D" id="2.170.120.20">
    <property type="entry name" value="Ribosomal protein L25, beta domain"/>
    <property type="match status" value="1"/>
</dbReference>
<keyword evidence="1 5" id="KW-0699">rRNA-binding</keyword>
<evidence type="ECO:0000313" key="10">
    <source>
        <dbReference type="Proteomes" id="UP001521931"/>
    </source>
</evidence>
<dbReference type="InterPro" id="IPR001021">
    <property type="entry name" value="Ribosomal_bL25_long"/>
</dbReference>
<dbReference type="HAMAP" id="MF_01334">
    <property type="entry name" value="Ribosomal_bL25_CTC"/>
    <property type="match status" value="1"/>
</dbReference>
<evidence type="ECO:0000256" key="3">
    <source>
        <dbReference type="ARBA" id="ARBA00022980"/>
    </source>
</evidence>
<dbReference type="NCBIfam" id="NF004131">
    <property type="entry name" value="PRK05618.2-1"/>
    <property type="match status" value="1"/>
</dbReference>
<dbReference type="NCBIfam" id="TIGR00731">
    <property type="entry name" value="bL25_bact_ctc"/>
    <property type="match status" value="1"/>
</dbReference>
<evidence type="ECO:0000256" key="5">
    <source>
        <dbReference type="HAMAP-Rule" id="MF_01334"/>
    </source>
</evidence>
<proteinExistence type="inferred from homology"/>
<name>A0ABS9Q630_9MICO</name>
<evidence type="ECO:0000313" key="9">
    <source>
        <dbReference type="EMBL" id="MCG7323339.1"/>
    </source>
</evidence>
<feature type="region of interest" description="Disordered" evidence="6">
    <location>
        <begin position="188"/>
        <end position="231"/>
    </location>
</feature>
<gene>
    <name evidence="5" type="primary">rplY</name>
    <name evidence="5" type="synonym">ctc</name>
    <name evidence="9" type="ORF">MHL29_15770</name>
</gene>
<feature type="domain" description="Large ribosomal subunit protein bL25 L25" evidence="7">
    <location>
        <begin position="7"/>
        <end position="92"/>
    </location>
</feature>
<comment type="function">
    <text evidence="5">This is one of the proteins that binds to the 5S RNA in the ribosome where it forms part of the central protuberance.</text>
</comment>
<feature type="compositionally biased region" description="Basic and acidic residues" evidence="6">
    <location>
        <begin position="222"/>
        <end position="231"/>
    </location>
</feature>
<feature type="compositionally biased region" description="Acidic residues" evidence="6">
    <location>
        <begin position="188"/>
        <end position="221"/>
    </location>
</feature>
<keyword evidence="2 5" id="KW-0694">RNA-binding</keyword>
<dbReference type="InterPro" id="IPR011035">
    <property type="entry name" value="Ribosomal_bL25/Gln-tRNA_synth"/>
</dbReference>
<protein>
    <recommendedName>
        <fullName evidence="5">Large ribosomal subunit protein bL25</fullName>
    </recommendedName>
    <alternativeName>
        <fullName evidence="5">General stress protein CTC</fullName>
    </alternativeName>
</protein>
<evidence type="ECO:0000256" key="6">
    <source>
        <dbReference type="SAM" id="MobiDB-lite"/>
    </source>
</evidence>
<evidence type="ECO:0000259" key="7">
    <source>
        <dbReference type="Pfam" id="PF01386"/>
    </source>
</evidence>
<dbReference type="Proteomes" id="UP001521931">
    <property type="component" value="Unassembled WGS sequence"/>
</dbReference>
<dbReference type="PANTHER" id="PTHR33284">
    <property type="entry name" value="RIBOSOMAL PROTEIN L25/GLN-TRNA SYNTHETASE, ANTI-CODON-BINDING DOMAIN-CONTAINING PROTEIN"/>
    <property type="match status" value="1"/>
</dbReference>
<dbReference type="EMBL" id="JAKRCV010000070">
    <property type="protein sequence ID" value="MCG7323339.1"/>
    <property type="molecule type" value="Genomic_DNA"/>
</dbReference>
<dbReference type="Gene3D" id="2.40.240.10">
    <property type="entry name" value="Ribosomal Protein L25, Chain P"/>
    <property type="match status" value="1"/>
</dbReference>
<keyword evidence="3 5" id="KW-0689">Ribosomal protein</keyword>
<dbReference type="Pfam" id="PF14693">
    <property type="entry name" value="Ribosomal_TL5_C"/>
    <property type="match status" value="1"/>
</dbReference>
<comment type="subunit">
    <text evidence="5">Part of the 50S ribosomal subunit; part of the 5S rRNA/L5/L18/L25 subcomplex. Contacts the 5S rRNA. Binds to the 5S rRNA independently of L5 and L18.</text>
</comment>
<dbReference type="SUPFAM" id="SSF50715">
    <property type="entry name" value="Ribosomal protein L25-like"/>
    <property type="match status" value="1"/>
</dbReference>
<organism evidence="9 10">
    <name type="scientific">Arsenicicoccus bolidensis</name>
    <dbReference type="NCBI Taxonomy" id="229480"/>
    <lineage>
        <taxon>Bacteria</taxon>
        <taxon>Bacillati</taxon>
        <taxon>Actinomycetota</taxon>
        <taxon>Actinomycetes</taxon>
        <taxon>Micrococcales</taxon>
        <taxon>Intrasporangiaceae</taxon>
        <taxon>Arsenicicoccus</taxon>
    </lineage>
</organism>